<organism evidence="3 4">
    <name type="scientific">Photobacterium rosenbergii</name>
    <dbReference type="NCBI Taxonomy" id="294936"/>
    <lineage>
        <taxon>Bacteria</taxon>
        <taxon>Pseudomonadati</taxon>
        <taxon>Pseudomonadota</taxon>
        <taxon>Gammaproteobacteria</taxon>
        <taxon>Vibrionales</taxon>
        <taxon>Vibrionaceae</taxon>
        <taxon>Photobacterium</taxon>
    </lineage>
</organism>
<dbReference type="EMBL" id="JAWJZI010000002">
    <property type="protein sequence ID" value="MDV5168282.1"/>
    <property type="molecule type" value="Genomic_DNA"/>
</dbReference>
<name>A0ABU3ZDU5_9GAMM</name>
<proteinExistence type="predicted"/>
<dbReference type="PROSITE" id="PS51257">
    <property type="entry name" value="PROKAR_LIPOPROTEIN"/>
    <property type="match status" value="1"/>
</dbReference>
<keyword evidence="2" id="KW-0732">Signal</keyword>
<keyword evidence="4" id="KW-1185">Reference proteome</keyword>
<dbReference type="RefSeq" id="WP_317520972.1">
    <property type="nucleotide sequence ID" value="NZ_JAWJZI010000002.1"/>
</dbReference>
<evidence type="ECO:0000313" key="4">
    <source>
        <dbReference type="Proteomes" id="UP001186452"/>
    </source>
</evidence>
<dbReference type="Proteomes" id="UP001186452">
    <property type="component" value="Unassembled WGS sequence"/>
</dbReference>
<reference evidence="3 4" key="1">
    <citation type="submission" date="2023-10" db="EMBL/GenBank/DDBJ databases">
        <title>Marine bacteria isolated from horseshoe crab.</title>
        <authorList>
            <person name="Cheng T.H."/>
        </authorList>
    </citation>
    <scope>NUCLEOTIDE SEQUENCE [LARGE SCALE GENOMIC DNA]</scope>
    <source>
        <strain evidence="3 4">HSC6</strain>
    </source>
</reference>
<feature type="signal peptide" evidence="2">
    <location>
        <begin position="1"/>
        <end position="18"/>
    </location>
</feature>
<sequence>MRSYMGYTLLFISSLLLAACGGGSDAPAPVAGDPVPTSTTFTVSVDAPDGMELAHQQSFSLIQPAYANAVQGLTEQNFAAVWLDEKGKIFESIDITRFEDKGDGIYELDAGTVPRINAVLMVDLDGVPEYTIGETLPEGLFLIPLAVERLAISLESTLTFFAFAKRIAADESWGIYTEIFQDAPRGKVSLALEDINNLAIDIRDTLLPKIGVQGLSLKDLMGLTIVQTMTDGRIERFFTEQSATAANVLAILNDGYWTISTFESNNGKGVLTDSTSYDGSETQVNEYSWAKSGDQDITLDLMFSYLSNSTNFGSEDIKSQVLTDQGWMGLFNYLKVQFATDRDALMTDAALNIDDKLGVTLTAQVYSLENKKMHDYLSSRKNYFLTRYIKPEATFSAGASGFYFTWRPESETYLLCDNTNDKDTCRVYPVITPDAAFTSLSDIRTPVFDIALSVDEINGFKLSDNVIAEFIEDDFFTVRYWSRIAANEWTIQETGVWAPTTALGKSIIRFDVPDIIKQIADDYPFSGEQLFLVEDRGYVNIGQVMLELAESNFSGFDNDAKAQIFDAATRDNLPPFGECDFGDTDLANESLFLNAITECGGDERFTTQSVNDLVDKTLVQISEEGEISAHILRGDNSWEFYRNTDLEAGSRNWSLNESGYLKLLADTNLDDEFDYWSLTSYEYQQRLLAIKLYSQQGQEAQISSLMAREYAPDTLAVCSEGDSGWDPATATPVTKETLANYNDRVQQCKEIWFGREPVFTESLLLGVTGDNSDDKALTFASDPGGDVGNHSNEDTARYLKLSDDFQGNLFKGTYVDGSGCGFNFDILWKIEDDGTLYYEAVDGSMNERIQITDTDGLKLAIKAFNHQNRWQSDETLNYSSDEGEIWSDIVTLIDASQVPNVVPVEPPPPAPPAEGEEPPAEEEPSGPPAGTILNDGKTCAYLEVPEDPAP</sequence>
<evidence type="ECO:0000256" key="2">
    <source>
        <dbReference type="SAM" id="SignalP"/>
    </source>
</evidence>
<gene>
    <name evidence="3" type="ORF">R2X38_04600</name>
</gene>
<evidence type="ECO:0000313" key="3">
    <source>
        <dbReference type="EMBL" id="MDV5168282.1"/>
    </source>
</evidence>
<feature type="compositionally biased region" description="Acidic residues" evidence="1">
    <location>
        <begin position="914"/>
        <end position="924"/>
    </location>
</feature>
<accession>A0ABU3ZDU5</accession>
<protein>
    <submittedName>
        <fullName evidence="3">Hydrogenase expression protein HypA</fullName>
    </submittedName>
</protein>
<feature type="chain" id="PRO_5047179975" evidence="2">
    <location>
        <begin position="19"/>
        <end position="950"/>
    </location>
</feature>
<evidence type="ECO:0000256" key="1">
    <source>
        <dbReference type="SAM" id="MobiDB-lite"/>
    </source>
</evidence>
<feature type="region of interest" description="Disordered" evidence="1">
    <location>
        <begin position="900"/>
        <end position="950"/>
    </location>
</feature>
<comment type="caution">
    <text evidence="3">The sequence shown here is derived from an EMBL/GenBank/DDBJ whole genome shotgun (WGS) entry which is preliminary data.</text>
</comment>